<evidence type="ECO:0000313" key="3">
    <source>
        <dbReference type="Proteomes" id="UP000230750"/>
    </source>
</evidence>
<evidence type="ECO:0000313" key="2">
    <source>
        <dbReference type="EMBL" id="PIK40088.1"/>
    </source>
</evidence>
<dbReference type="PANTHER" id="PTHR14819:SF25">
    <property type="entry name" value="CHROMOSOME UNDETERMINED SCAFFOLD_52, WHOLE GENOME SHOTGUN SEQUENCE"/>
    <property type="match status" value="1"/>
</dbReference>
<sequence length="226" mass="25667">MAAELLLSGHPLEIFDGDVCHVPIKWVKGILAAVRRIIGDASVNVISVIGIQSSDICTCIHKDEGGSSKLILLLIQQFVADVTAQYRNQSSTQSILQKLDQAVITAATEERKEDQYRQFSDCFNIVNIDNKEDNVQYIPSLWRGSMSSPNHDYSETVLKLKSALLREMKDSTTPQKLSDFEERISSVWNAVKQEDFVFNFRNTTEISQYNTFSQMFKRQQLRLIGK</sequence>
<dbReference type="AlphaFoldDB" id="A0A2G8JWG5"/>
<dbReference type="InterPro" id="IPR052986">
    <property type="entry name" value="VLIG_GTPase"/>
</dbReference>
<evidence type="ECO:0000259" key="1">
    <source>
        <dbReference type="PROSITE" id="PS51717"/>
    </source>
</evidence>
<reference evidence="2 3" key="1">
    <citation type="journal article" date="2017" name="PLoS Biol.">
        <title>The sea cucumber genome provides insights into morphological evolution and visceral regeneration.</title>
        <authorList>
            <person name="Zhang X."/>
            <person name="Sun L."/>
            <person name="Yuan J."/>
            <person name="Sun Y."/>
            <person name="Gao Y."/>
            <person name="Zhang L."/>
            <person name="Li S."/>
            <person name="Dai H."/>
            <person name="Hamel J.F."/>
            <person name="Liu C."/>
            <person name="Yu Y."/>
            <person name="Liu S."/>
            <person name="Lin W."/>
            <person name="Guo K."/>
            <person name="Jin S."/>
            <person name="Xu P."/>
            <person name="Storey K.B."/>
            <person name="Huan P."/>
            <person name="Zhang T."/>
            <person name="Zhou Y."/>
            <person name="Zhang J."/>
            <person name="Lin C."/>
            <person name="Li X."/>
            <person name="Xing L."/>
            <person name="Huo D."/>
            <person name="Sun M."/>
            <person name="Wang L."/>
            <person name="Mercier A."/>
            <person name="Li F."/>
            <person name="Yang H."/>
            <person name="Xiang J."/>
        </authorList>
    </citation>
    <scope>NUCLEOTIDE SEQUENCE [LARGE SCALE GENOMIC DNA]</scope>
    <source>
        <strain evidence="2">Shaxun</strain>
        <tissue evidence="2">Muscle</tissue>
    </source>
</reference>
<name>A0A2G8JWG5_STIJA</name>
<gene>
    <name evidence="2" type="ORF">BSL78_23070</name>
</gene>
<dbReference type="STRING" id="307972.A0A2G8JWG5"/>
<dbReference type="PROSITE" id="PS51717">
    <property type="entry name" value="G_VLIG"/>
    <property type="match status" value="1"/>
</dbReference>
<dbReference type="EMBL" id="MRZV01001164">
    <property type="protein sequence ID" value="PIK40088.1"/>
    <property type="molecule type" value="Genomic_DNA"/>
</dbReference>
<organism evidence="2 3">
    <name type="scientific">Stichopus japonicus</name>
    <name type="common">Sea cucumber</name>
    <dbReference type="NCBI Taxonomy" id="307972"/>
    <lineage>
        <taxon>Eukaryota</taxon>
        <taxon>Metazoa</taxon>
        <taxon>Echinodermata</taxon>
        <taxon>Eleutherozoa</taxon>
        <taxon>Echinozoa</taxon>
        <taxon>Holothuroidea</taxon>
        <taxon>Aspidochirotacea</taxon>
        <taxon>Aspidochirotida</taxon>
        <taxon>Stichopodidae</taxon>
        <taxon>Apostichopus</taxon>
    </lineage>
</organism>
<accession>A0A2G8JWG5</accession>
<protein>
    <submittedName>
        <fullName evidence="2">Putative interferon-induced very large GTPase 1-like</fullName>
    </submittedName>
</protein>
<dbReference type="GO" id="GO:0005525">
    <property type="term" value="F:GTP binding"/>
    <property type="evidence" value="ECO:0007669"/>
    <property type="project" value="InterPro"/>
</dbReference>
<proteinExistence type="predicted"/>
<dbReference type="InterPro" id="IPR030383">
    <property type="entry name" value="G_VLIG_dom"/>
</dbReference>
<comment type="caution">
    <text evidence="2">The sequence shown here is derived from an EMBL/GenBank/DDBJ whole genome shotgun (WGS) entry which is preliminary data.</text>
</comment>
<keyword evidence="3" id="KW-1185">Reference proteome</keyword>
<dbReference type="OrthoDB" id="1597724at2759"/>
<dbReference type="PANTHER" id="PTHR14819">
    <property type="entry name" value="GTP-BINDING"/>
    <property type="match status" value="1"/>
</dbReference>
<dbReference type="Proteomes" id="UP000230750">
    <property type="component" value="Unassembled WGS sequence"/>
</dbReference>
<feature type="domain" description="VLIG-type G" evidence="1">
    <location>
        <begin position="73"/>
        <end position="185"/>
    </location>
</feature>